<keyword evidence="1" id="KW-0433">Leucine-rich repeat</keyword>
<keyword evidence="4" id="KW-1133">Transmembrane helix</keyword>
<feature type="chain" id="PRO_5039391396" description="Trophoblast glycoprotein-like" evidence="5">
    <location>
        <begin position="26"/>
        <end position="372"/>
    </location>
</feature>
<evidence type="ECO:0008006" key="10">
    <source>
        <dbReference type="Google" id="ProtNLM"/>
    </source>
</evidence>
<gene>
    <name evidence="8" type="ORF">MATL_G00231080</name>
</gene>
<dbReference type="EMBL" id="JAFDVH010000021">
    <property type="protein sequence ID" value="KAG7457792.1"/>
    <property type="molecule type" value="Genomic_DNA"/>
</dbReference>
<dbReference type="Gene3D" id="3.80.10.10">
    <property type="entry name" value="Ribonuclease Inhibitor"/>
    <property type="match status" value="1"/>
</dbReference>
<feature type="domain" description="LRRNT" evidence="6">
    <location>
        <begin position="26"/>
        <end position="60"/>
    </location>
</feature>
<dbReference type="Pfam" id="PF13855">
    <property type="entry name" value="LRR_8"/>
    <property type="match status" value="2"/>
</dbReference>
<dbReference type="InterPro" id="IPR000372">
    <property type="entry name" value="LRRNT"/>
</dbReference>
<evidence type="ECO:0000256" key="5">
    <source>
        <dbReference type="SAM" id="SignalP"/>
    </source>
</evidence>
<dbReference type="AlphaFoldDB" id="A0A9D3PF79"/>
<reference evidence="8" key="1">
    <citation type="submission" date="2021-01" db="EMBL/GenBank/DDBJ databases">
        <authorList>
            <person name="Zahm M."/>
            <person name="Roques C."/>
            <person name="Cabau C."/>
            <person name="Klopp C."/>
            <person name="Donnadieu C."/>
            <person name="Jouanno E."/>
            <person name="Lampietro C."/>
            <person name="Louis A."/>
            <person name="Herpin A."/>
            <person name="Echchiki A."/>
            <person name="Berthelot C."/>
            <person name="Parey E."/>
            <person name="Roest-Crollius H."/>
            <person name="Braasch I."/>
            <person name="Postlethwait J."/>
            <person name="Bobe J."/>
            <person name="Montfort J."/>
            <person name="Bouchez O."/>
            <person name="Begum T."/>
            <person name="Mejri S."/>
            <person name="Adams A."/>
            <person name="Chen W.-J."/>
            <person name="Guiguen Y."/>
        </authorList>
    </citation>
    <scope>NUCLEOTIDE SEQUENCE</scope>
    <source>
        <strain evidence="8">YG-15Mar2019-1</strain>
        <tissue evidence="8">Brain</tissue>
    </source>
</reference>
<name>A0A9D3PF79_MEGAT</name>
<keyword evidence="3" id="KW-0677">Repeat</keyword>
<dbReference type="FunFam" id="3.80.10.10:FF:000082">
    <property type="entry name" value="Leucine-rich repeat-containing 24"/>
    <property type="match status" value="1"/>
</dbReference>
<dbReference type="InterPro" id="IPR000483">
    <property type="entry name" value="Cys-rich_flank_reg_C"/>
</dbReference>
<evidence type="ECO:0000313" key="9">
    <source>
        <dbReference type="Proteomes" id="UP001046870"/>
    </source>
</evidence>
<evidence type="ECO:0000259" key="6">
    <source>
        <dbReference type="SMART" id="SM00013"/>
    </source>
</evidence>
<dbReference type="PROSITE" id="PS51257">
    <property type="entry name" value="PROKAR_LIPOPROTEIN"/>
    <property type="match status" value="1"/>
</dbReference>
<feature type="signal peptide" evidence="5">
    <location>
        <begin position="1"/>
        <end position="25"/>
    </location>
</feature>
<sequence>MISKMMGLVLWDLLSVLLCAPVLLAACPARCECSEPALTVKCVSKDLQNIPTGIPGYTRNLFITGNHISRIGPESFKGLDNLTTLSLSNNGIRELESQAFSSLHSLLHLDLSSNQLTLIHPEAFVIPGGVLRELNLSGALLHHSSGTDLARSLRWGTLGELRGLDLSGNGLAHLPSCMFSHLPSLRRLRLANNSLVVLKNGTFSGLEWLEELDLTRNSFRTFQGESLGELEALPGAQLLLGQNPFTCSCSIGGFARWLNGSRGRVADAARLVCAFPAELQNTSLLETDELARACRAGQGADLALQTSYVFLGVVLGFVGVVFLFVLYLNRKGIKRWMFDTRDACREALEGYHYRMEIDSDPRLAQVSTTSDL</sequence>
<keyword evidence="2 5" id="KW-0732">Signal</keyword>
<dbReference type="Proteomes" id="UP001046870">
    <property type="component" value="Chromosome 21"/>
</dbReference>
<dbReference type="SMART" id="SM00082">
    <property type="entry name" value="LRRCT"/>
    <property type="match status" value="1"/>
</dbReference>
<keyword evidence="4" id="KW-0472">Membrane</keyword>
<dbReference type="PANTHER" id="PTHR24364">
    <property type="entry name" value="LP06937P"/>
    <property type="match status" value="1"/>
</dbReference>
<comment type="caution">
    <text evidence="8">The sequence shown here is derived from an EMBL/GenBank/DDBJ whole genome shotgun (WGS) entry which is preliminary data.</text>
</comment>
<dbReference type="InterPro" id="IPR003591">
    <property type="entry name" value="Leu-rich_rpt_typical-subtyp"/>
</dbReference>
<accession>A0A9D3PF79</accession>
<evidence type="ECO:0000256" key="2">
    <source>
        <dbReference type="ARBA" id="ARBA00022729"/>
    </source>
</evidence>
<proteinExistence type="predicted"/>
<dbReference type="GO" id="GO:0005886">
    <property type="term" value="C:plasma membrane"/>
    <property type="evidence" value="ECO:0007669"/>
    <property type="project" value="TreeGrafter"/>
</dbReference>
<evidence type="ECO:0000256" key="3">
    <source>
        <dbReference type="ARBA" id="ARBA00022737"/>
    </source>
</evidence>
<dbReference type="PROSITE" id="PS51450">
    <property type="entry name" value="LRR"/>
    <property type="match status" value="2"/>
</dbReference>
<protein>
    <recommendedName>
        <fullName evidence="10">Trophoblast glycoprotein-like</fullName>
    </recommendedName>
</protein>
<dbReference type="SUPFAM" id="SSF52058">
    <property type="entry name" value="L domain-like"/>
    <property type="match status" value="1"/>
</dbReference>
<dbReference type="OrthoDB" id="8861968at2759"/>
<dbReference type="SMART" id="SM00369">
    <property type="entry name" value="LRR_TYP"/>
    <property type="match status" value="5"/>
</dbReference>
<evidence type="ECO:0000259" key="7">
    <source>
        <dbReference type="SMART" id="SM00082"/>
    </source>
</evidence>
<dbReference type="InterPro" id="IPR001611">
    <property type="entry name" value="Leu-rich_rpt"/>
</dbReference>
<keyword evidence="9" id="KW-1185">Reference proteome</keyword>
<evidence type="ECO:0000313" key="8">
    <source>
        <dbReference type="EMBL" id="KAG7457792.1"/>
    </source>
</evidence>
<dbReference type="InterPro" id="IPR032675">
    <property type="entry name" value="LRR_dom_sf"/>
</dbReference>
<dbReference type="PANTHER" id="PTHR24364:SF22">
    <property type="entry name" value="TROPHOBLAST GLYCOPROTEIN A-RELATED"/>
    <property type="match status" value="1"/>
</dbReference>
<evidence type="ECO:0000256" key="1">
    <source>
        <dbReference type="ARBA" id="ARBA00022614"/>
    </source>
</evidence>
<evidence type="ECO:0000256" key="4">
    <source>
        <dbReference type="SAM" id="Phobius"/>
    </source>
</evidence>
<organism evidence="8 9">
    <name type="scientific">Megalops atlanticus</name>
    <name type="common">Tarpon</name>
    <name type="synonym">Clupea gigantea</name>
    <dbReference type="NCBI Taxonomy" id="7932"/>
    <lineage>
        <taxon>Eukaryota</taxon>
        <taxon>Metazoa</taxon>
        <taxon>Chordata</taxon>
        <taxon>Craniata</taxon>
        <taxon>Vertebrata</taxon>
        <taxon>Euteleostomi</taxon>
        <taxon>Actinopterygii</taxon>
        <taxon>Neopterygii</taxon>
        <taxon>Teleostei</taxon>
        <taxon>Elopiformes</taxon>
        <taxon>Megalopidae</taxon>
        <taxon>Megalops</taxon>
    </lineage>
</organism>
<dbReference type="GO" id="GO:0090090">
    <property type="term" value="P:negative regulation of canonical Wnt signaling pathway"/>
    <property type="evidence" value="ECO:0007669"/>
    <property type="project" value="TreeGrafter"/>
</dbReference>
<dbReference type="InterPro" id="IPR052286">
    <property type="entry name" value="Wnt_signaling_inhibitor"/>
</dbReference>
<feature type="transmembrane region" description="Helical" evidence="4">
    <location>
        <begin position="308"/>
        <end position="328"/>
    </location>
</feature>
<dbReference type="SMART" id="SM00013">
    <property type="entry name" value="LRRNT"/>
    <property type="match status" value="1"/>
</dbReference>
<feature type="domain" description="LRRCT" evidence="7">
    <location>
        <begin position="243"/>
        <end position="295"/>
    </location>
</feature>
<keyword evidence="4" id="KW-0812">Transmembrane</keyword>